<sequence length="51" mass="5454">MKNPKESTQINGAELQKTAQKSIKYPVLGIGTQLLVSVLQGLVGLGLDRAF</sequence>
<keyword evidence="3" id="KW-1185">Reference proteome</keyword>
<evidence type="ECO:0000256" key="1">
    <source>
        <dbReference type="SAM" id="Phobius"/>
    </source>
</evidence>
<name>A0A1N6GIN2_9BACT</name>
<evidence type="ECO:0000313" key="2">
    <source>
        <dbReference type="EMBL" id="SIO07366.1"/>
    </source>
</evidence>
<keyword evidence="1" id="KW-0472">Membrane</keyword>
<dbReference type="EMBL" id="FSRC01000002">
    <property type="protein sequence ID" value="SIO07366.1"/>
    <property type="molecule type" value="Genomic_DNA"/>
</dbReference>
<dbReference type="AlphaFoldDB" id="A0A1N6GIN2"/>
<protein>
    <submittedName>
        <fullName evidence="2">Uncharacterized protein</fullName>
    </submittedName>
</protein>
<organism evidence="2 3">
    <name type="scientific">Algoriphagus halophilus</name>
    <dbReference type="NCBI Taxonomy" id="226505"/>
    <lineage>
        <taxon>Bacteria</taxon>
        <taxon>Pseudomonadati</taxon>
        <taxon>Bacteroidota</taxon>
        <taxon>Cytophagia</taxon>
        <taxon>Cytophagales</taxon>
        <taxon>Cyclobacteriaceae</taxon>
        <taxon>Algoriphagus</taxon>
    </lineage>
</organism>
<reference evidence="3" key="1">
    <citation type="submission" date="2016-11" db="EMBL/GenBank/DDBJ databases">
        <authorList>
            <person name="Varghese N."/>
            <person name="Submissions S."/>
        </authorList>
    </citation>
    <scope>NUCLEOTIDE SEQUENCE [LARGE SCALE GENOMIC DNA]</scope>
    <source>
        <strain evidence="3">DSM 15292</strain>
    </source>
</reference>
<gene>
    <name evidence="2" type="ORF">SAMN05444394_3281</name>
</gene>
<evidence type="ECO:0000313" key="3">
    <source>
        <dbReference type="Proteomes" id="UP000185221"/>
    </source>
</evidence>
<proteinExistence type="predicted"/>
<accession>A0A1N6GIN2</accession>
<keyword evidence="1" id="KW-0812">Transmembrane</keyword>
<feature type="transmembrane region" description="Helical" evidence="1">
    <location>
        <begin position="25"/>
        <end position="47"/>
    </location>
</feature>
<dbReference type="Proteomes" id="UP000185221">
    <property type="component" value="Unassembled WGS sequence"/>
</dbReference>
<keyword evidence="1" id="KW-1133">Transmembrane helix</keyword>
<dbReference type="STRING" id="226505.SAMN05444394_3281"/>